<feature type="chain" id="PRO_5042131719" description="Amine oxidase" evidence="12">
    <location>
        <begin position="24"/>
        <end position="445"/>
    </location>
</feature>
<keyword evidence="12" id="KW-0732">Signal</keyword>
<dbReference type="InterPro" id="IPR015800">
    <property type="entry name" value="Cu_amine_oxidase_N2"/>
</dbReference>
<evidence type="ECO:0000256" key="5">
    <source>
        <dbReference type="ARBA" id="ARBA00022723"/>
    </source>
</evidence>
<dbReference type="Proteomes" id="UP001163823">
    <property type="component" value="Chromosome 3"/>
</dbReference>
<dbReference type="InterPro" id="IPR015802">
    <property type="entry name" value="Cu_amine_oxidase_N3"/>
</dbReference>
<evidence type="ECO:0000256" key="12">
    <source>
        <dbReference type="SAM" id="SignalP"/>
    </source>
</evidence>
<proteinExistence type="inferred from homology"/>
<dbReference type="InterPro" id="IPR015798">
    <property type="entry name" value="Cu_amine_oxidase_C"/>
</dbReference>
<comment type="PTM">
    <text evidence="10 11">Topaquinone (TPQ) is generated by copper-dependent autoxidation of a specific tyrosyl residue.</text>
</comment>
<dbReference type="Pfam" id="PF02727">
    <property type="entry name" value="Cu_amine_oxidN2"/>
    <property type="match status" value="1"/>
</dbReference>
<gene>
    <name evidence="16" type="ORF">O6P43_006451</name>
</gene>
<dbReference type="SUPFAM" id="SSF54416">
    <property type="entry name" value="Amine oxidase N-terminal region"/>
    <property type="match status" value="2"/>
</dbReference>
<feature type="signal peptide" evidence="12">
    <location>
        <begin position="1"/>
        <end position="23"/>
    </location>
</feature>
<keyword evidence="5 11" id="KW-0479">Metal-binding</keyword>
<evidence type="ECO:0000313" key="17">
    <source>
        <dbReference type="Proteomes" id="UP001163823"/>
    </source>
</evidence>
<name>A0AAD7VID1_QUISA</name>
<keyword evidence="9" id="KW-1015">Disulfide bond</keyword>
<feature type="domain" description="Copper amine oxidase catalytic" evidence="13">
    <location>
        <begin position="336"/>
        <end position="438"/>
    </location>
</feature>
<comment type="caution">
    <text evidence="16">The sequence shown here is derived from an EMBL/GenBank/DDBJ whole genome shotgun (WGS) entry which is preliminary data.</text>
</comment>
<dbReference type="KEGG" id="qsa:O6P43_006451"/>
<feature type="modified residue" description="2',4',5'-topaquinone" evidence="10">
    <location>
        <position position="355"/>
    </location>
</feature>
<comment type="cofactor">
    <cofactor evidence="11">
        <name>Cu cation</name>
        <dbReference type="ChEBI" id="CHEBI:23378"/>
    </cofactor>
    <text evidence="11">Contains 1 topaquinone per subunit.</text>
</comment>
<feature type="domain" description="Copper amine oxidase N3-terminal" evidence="15">
    <location>
        <begin position="131"/>
        <end position="228"/>
    </location>
</feature>
<feature type="domain" description="Copper amine oxidase N2-terminal" evidence="14">
    <location>
        <begin position="31"/>
        <end position="123"/>
    </location>
</feature>
<keyword evidence="17" id="KW-1185">Reference proteome</keyword>
<comment type="cofactor">
    <cofactor evidence="1">
        <name>Cu cation</name>
        <dbReference type="ChEBI" id="CHEBI:23378"/>
    </cofactor>
</comment>
<dbReference type="SUPFAM" id="SSF49998">
    <property type="entry name" value="Amine oxidase catalytic domain"/>
    <property type="match status" value="1"/>
</dbReference>
<evidence type="ECO:0000256" key="4">
    <source>
        <dbReference type="ARBA" id="ARBA00011738"/>
    </source>
</evidence>
<comment type="subunit">
    <text evidence="4">Homodimer.</text>
</comment>
<dbReference type="PANTHER" id="PTHR10638:SF87">
    <property type="entry name" value="AMINE OXIDASE [COPPER-CONTAINING] ALPHA 2, PEROXISOMAL-RELATED"/>
    <property type="match status" value="1"/>
</dbReference>
<keyword evidence="6 10" id="KW-0801">TPQ</keyword>
<dbReference type="GO" id="GO:0008131">
    <property type="term" value="F:primary methylamine oxidase activity"/>
    <property type="evidence" value="ECO:0007669"/>
    <property type="project" value="InterPro"/>
</dbReference>
<dbReference type="InterPro" id="IPR016182">
    <property type="entry name" value="Cu_amine_oxidase_N-reg"/>
</dbReference>
<dbReference type="GO" id="GO:0005507">
    <property type="term" value="F:copper ion binding"/>
    <property type="evidence" value="ECO:0007669"/>
    <property type="project" value="InterPro"/>
</dbReference>
<dbReference type="Pfam" id="PF01179">
    <property type="entry name" value="Cu_amine_oxid"/>
    <property type="match status" value="2"/>
</dbReference>
<keyword evidence="8 11" id="KW-0186">Copper</keyword>
<keyword evidence="7 11" id="KW-0560">Oxidoreductase</keyword>
<evidence type="ECO:0000256" key="6">
    <source>
        <dbReference type="ARBA" id="ARBA00022772"/>
    </source>
</evidence>
<comment type="similarity">
    <text evidence="3 11">Belongs to the copper/topaquinone oxidase family.</text>
</comment>
<dbReference type="InterPro" id="IPR000269">
    <property type="entry name" value="Cu_amine_oxidase"/>
</dbReference>
<dbReference type="InterPro" id="IPR036460">
    <property type="entry name" value="Cu_amine_oxidase_C_sf"/>
</dbReference>
<dbReference type="PROSITE" id="PS01164">
    <property type="entry name" value="COPPER_AMINE_OXID_1"/>
    <property type="match status" value="1"/>
</dbReference>
<dbReference type="FunFam" id="3.10.450.40:FF:000012">
    <property type="entry name" value="Amine oxidase"/>
    <property type="match status" value="1"/>
</dbReference>
<dbReference type="InterPro" id="IPR049948">
    <property type="entry name" value="Cu_Am_ox_TPQ-bd"/>
</dbReference>
<sequence>MASSSSITKLMLFLLFTLLSCSAIPSYQHQHPLDPLTPSVLNLVTSIVLKKHPHTTSTGQNLTFQYVGLDEPDKTSILSWLSLNPENKTKTFLSRLALVFARYKKQTLEIIVDLLTRSIVTSNVYNGHGYPTLNIEEQDRAGKLPFDYKPFLESVRKRGLNLSNVTCSSYTVGWFGDLNKSARNLKFQCYYANETPNLFVRPLEGITITVDLKEMKIVEYFDKSNNISVPKAEDTEYRTSNQKPPFGPKLNGFGIKQPDGPGFKIDGHIISWANWVFHVGFDVRVGPIISLASIYDLEKMVSQSKFLMLFVFLKNMLEIFCGVIQKTAVPGIEEILESRPDASLIVRTISTVANYDYIIDWEFKPSGSIKFGIGLTGILAIKGTAYTHKDQIKEDAHGTLFSDHTLAIYHDHYSTYHLDLDLDGVSNSFVKSNLETVKVTDNSSP</sequence>
<evidence type="ECO:0000256" key="3">
    <source>
        <dbReference type="ARBA" id="ARBA00007983"/>
    </source>
</evidence>
<evidence type="ECO:0000256" key="7">
    <source>
        <dbReference type="ARBA" id="ARBA00023002"/>
    </source>
</evidence>
<dbReference type="EMBL" id="JARAOO010000003">
    <property type="protein sequence ID" value="KAJ7976704.1"/>
    <property type="molecule type" value="Genomic_DNA"/>
</dbReference>
<dbReference type="FunFam" id="3.10.450.40:FF:000005">
    <property type="entry name" value="Amine oxidase"/>
    <property type="match status" value="1"/>
</dbReference>
<dbReference type="EC" id="1.4.3.-" evidence="11"/>
<dbReference type="Pfam" id="PF02728">
    <property type="entry name" value="Cu_amine_oxidN3"/>
    <property type="match status" value="1"/>
</dbReference>
<evidence type="ECO:0000256" key="11">
    <source>
        <dbReference type="RuleBase" id="RU000672"/>
    </source>
</evidence>
<evidence type="ECO:0000256" key="8">
    <source>
        <dbReference type="ARBA" id="ARBA00023008"/>
    </source>
</evidence>
<dbReference type="GO" id="GO:0048038">
    <property type="term" value="F:quinone binding"/>
    <property type="evidence" value="ECO:0007669"/>
    <property type="project" value="InterPro"/>
</dbReference>
<evidence type="ECO:0000256" key="1">
    <source>
        <dbReference type="ARBA" id="ARBA00001935"/>
    </source>
</evidence>
<comment type="cofactor">
    <cofactor evidence="2">
        <name>Mn(2+)</name>
        <dbReference type="ChEBI" id="CHEBI:29035"/>
    </cofactor>
</comment>
<organism evidence="16 17">
    <name type="scientific">Quillaja saponaria</name>
    <name type="common">Soap bark tree</name>
    <dbReference type="NCBI Taxonomy" id="32244"/>
    <lineage>
        <taxon>Eukaryota</taxon>
        <taxon>Viridiplantae</taxon>
        <taxon>Streptophyta</taxon>
        <taxon>Embryophyta</taxon>
        <taxon>Tracheophyta</taxon>
        <taxon>Spermatophyta</taxon>
        <taxon>Magnoliopsida</taxon>
        <taxon>eudicotyledons</taxon>
        <taxon>Gunneridae</taxon>
        <taxon>Pentapetalae</taxon>
        <taxon>rosids</taxon>
        <taxon>fabids</taxon>
        <taxon>Fabales</taxon>
        <taxon>Quillajaceae</taxon>
        <taxon>Quillaja</taxon>
    </lineage>
</organism>
<evidence type="ECO:0000259" key="15">
    <source>
        <dbReference type="Pfam" id="PF02728"/>
    </source>
</evidence>
<evidence type="ECO:0000256" key="10">
    <source>
        <dbReference type="PIRSR" id="PIRSR600269-51"/>
    </source>
</evidence>
<evidence type="ECO:0000259" key="13">
    <source>
        <dbReference type="Pfam" id="PF01179"/>
    </source>
</evidence>
<dbReference type="Gene3D" id="2.70.98.20">
    <property type="entry name" value="Copper amine oxidase, catalytic domain"/>
    <property type="match status" value="2"/>
</dbReference>
<evidence type="ECO:0000259" key="14">
    <source>
        <dbReference type="Pfam" id="PF02727"/>
    </source>
</evidence>
<dbReference type="AlphaFoldDB" id="A0AAD7VID1"/>
<evidence type="ECO:0000256" key="9">
    <source>
        <dbReference type="ARBA" id="ARBA00023157"/>
    </source>
</evidence>
<feature type="domain" description="Copper amine oxidase catalytic" evidence="13">
    <location>
        <begin position="255"/>
        <end position="300"/>
    </location>
</feature>
<dbReference type="Gene3D" id="3.10.450.40">
    <property type="match status" value="2"/>
</dbReference>
<accession>A0AAD7VID1</accession>
<evidence type="ECO:0000313" key="16">
    <source>
        <dbReference type="EMBL" id="KAJ7976704.1"/>
    </source>
</evidence>
<dbReference type="PANTHER" id="PTHR10638">
    <property type="entry name" value="COPPER AMINE OXIDASE"/>
    <property type="match status" value="1"/>
</dbReference>
<dbReference type="GO" id="GO:0009308">
    <property type="term" value="P:amine metabolic process"/>
    <property type="evidence" value="ECO:0007669"/>
    <property type="project" value="UniProtKB-UniRule"/>
</dbReference>
<evidence type="ECO:0000256" key="2">
    <source>
        <dbReference type="ARBA" id="ARBA00001936"/>
    </source>
</evidence>
<reference evidence="16" key="1">
    <citation type="journal article" date="2023" name="Science">
        <title>Elucidation of the pathway for biosynthesis of saponin adjuvants from the soapbark tree.</title>
        <authorList>
            <person name="Reed J."/>
            <person name="Orme A."/>
            <person name="El-Demerdash A."/>
            <person name="Owen C."/>
            <person name="Martin L.B.B."/>
            <person name="Misra R.C."/>
            <person name="Kikuchi S."/>
            <person name="Rejzek M."/>
            <person name="Martin A.C."/>
            <person name="Harkess A."/>
            <person name="Leebens-Mack J."/>
            <person name="Louveau T."/>
            <person name="Stephenson M.J."/>
            <person name="Osbourn A."/>
        </authorList>
    </citation>
    <scope>NUCLEOTIDE SEQUENCE</scope>
    <source>
        <strain evidence="16">S10</strain>
    </source>
</reference>
<protein>
    <recommendedName>
        <fullName evidence="11">Amine oxidase</fullName>
        <ecNumber evidence="11">1.4.3.-</ecNumber>
    </recommendedName>
</protein>